<dbReference type="RefSeq" id="WP_190723231.1">
    <property type="nucleotide sequence ID" value="NZ_JACJSW010000216.1"/>
</dbReference>
<gene>
    <name evidence="1" type="ORF">H6G48_22305</name>
</gene>
<protein>
    <submittedName>
        <fullName evidence="1">Uncharacterized protein</fullName>
    </submittedName>
</protein>
<comment type="caution">
    <text evidence="1">The sequence shown here is derived from an EMBL/GenBank/DDBJ whole genome shotgun (WGS) entry which is preliminary data.</text>
</comment>
<dbReference type="Proteomes" id="UP000636187">
    <property type="component" value="Unassembled WGS sequence"/>
</dbReference>
<evidence type="ECO:0000313" key="1">
    <source>
        <dbReference type="EMBL" id="MBD2624245.1"/>
    </source>
</evidence>
<proteinExistence type="predicted"/>
<keyword evidence="2" id="KW-1185">Reference proteome</keyword>
<evidence type="ECO:0000313" key="2">
    <source>
        <dbReference type="Proteomes" id="UP000636187"/>
    </source>
</evidence>
<accession>A0ABR8HZM7</accession>
<dbReference type="EMBL" id="JACJSW010000216">
    <property type="protein sequence ID" value="MBD2624245.1"/>
    <property type="molecule type" value="Genomic_DNA"/>
</dbReference>
<name>A0ABR8HZM7_9CHRO</name>
<reference evidence="1 2" key="1">
    <citation type="journal article" date="2020" name="ISME J.">
        <title>Comparative genomics reveals insights into cyanobacterial evolution and habitat adaptation.</title>
        <authorList>
            <person name="Chen M.Y."/>
            <person name="Teng W.K."/>
            <person name="Zhao L."/>
            <person name="Hu C.X."/>
            <person name="Zhou Y.K."/>
            <person name="Han B.P."/>
            <person name="Song L.R."/>
            <person name="Shu W.S."/>
        </authorList>
    </citation>
    <scope>NUCLEOTIDE SEQUENCE [LARGE SCALE GENOMIC DNA]</scope>
    <source>
        <strain evidence="1 2">FACHB-1344</strain>
    </source>
</reference>
<sequence length="127" mass="13061">MPRFDNNITFATNATALVPDPSAALHAVNFQTMEAYFTGLNEKAAVLASSSGNINLSAPGASINGVTMVLNGRFLAANQTNNTQNGIYLWQGASVPAVRALDANSSAELTNATVYVPDPTGTTVGGS</sequence>
<organism evidence="1 2">
    <name type="scientific">Microcystis flos-aquae FACHB-1344</name>
    <dbReference type="NCBI Taxonomy" id="2692899"/>
    <lineage>
        <taxon>Bacteria</taxon>
        <taxon>Bacillati</taxon>
        <taxon>Cyanobacteriota</taxon>
        <taxon>Cyanophyceae</taxon>
        <taxon>Oscillatoriophycideae</taxon>
        <taxon>Chroococcales</taxon>
        <taxon>Microcystaceae</taxon>
        <taxon>Microcystis</taxon>
    </lineage>
</organism>